<dbReference type="GO" id="GO:0016616">
    <property type="term" value="F:oxidoreductase activity, acting on the CH-OH group of donors, NAD or NADP as acceptor"/>
    <property type="evidence" value="ECO:0007669"/>
    <property type="project" value="TreeGrafter"/>
</dbReference>
<evidence type="ECO:0000313" key="4">
    <source>
        <dbReference type="Proteomes" id="UP000547209"/>
    </source>
</evidence>
<dbReference type="AlphaFoldDB" id="A0A7X0RNI3"/>
<dbReference type="GO" id="GO:0008206">
    <property type="term" value="P:bile acid metabolic process"/>
    <property type="evidence" value="ECO:0007669"/>
    <property type="project" value="UniProtKB-ARBA"/>
</dbReference>
<proteinExistence type="inferred from homology"/>
<protein>
    <submittedName>
        <fullName evidence="3">3-oxoacyl-ACP reductase FabG</fullName>
    </submittedName>
</protein>
<dbReference type="GO" id="GO:0006633">
    <property type="term" value="P:fatty acid biosynthetic process"/>
    <property type="evidence" value="ECO:0007669"/>
    <property type="project" value="TreeGrafter"/>
</dbReference>
<dbReference type="EMBL" id="JACJVP010000011">
    <property type="protein sequence ID" value="MBB6670788.1"/>
    <property type="molecule type" value="Genomic_DNA"/>
</dbReference>
<keyword evidence="4" id="KW-1185">Reference proteome</keyword>
<dbReference type="PRINTS" id="PR00080">
    <property type="entry name" value="SDRFAMILY"/>
</dbReference>
<name>A0A7X0RNI3_9BACL</name>
<dbReference type="PANTHER" id="PTHR42760">
    <property type="entry name" value="SHORT-CHAIN DEHYDROGENASES/REDUCTASES FAMILY MEMBER"/>
    <property type="match status" value="1"/>
</dbReference>
<organism evidence="3 4">
    <name type="scientific">Cohnella nanjingensis</name>
    <dbReference type="NCBI Taxonomy" id="1387779"/>
    <lineage>
        <taxon>Bacteria</taxon>
        <taxon>Bacillati</taxon>
        <taxon>Bacillota</taxon>
        <taxon>Bacilli</taxon>
        <taxon>Bacillales</taxon>
        <taxon>Paenibacillaceae</taxon>
        <taxon>Cohnella</taxon>
    </lineage>
</organism>
<dbReference type="NCBIfam" id="NF009466">
    <property type="entry name" value="PRK12826.1-2"/>
    <property type="match status" value="1"/>
</dbReference>
<comment type="caution">
    <text evidence="3">The sequence shown here is derived from an EMBL/GenBank/DDBJ whole genome shotgun (WGS) entry which is preliminary data.</text>
</comment>
<dbReference type="Pfam" id="PF13561">
    <property type="entry name" value="adh_short_C2"/>
    <property type="match status" value="1"/>
</dbReference>
<dbReference type="InterPro" id="IPR020904">
    <property type="entry name" value="Sc_DH/Rdtase_CS"/>
</dbReference>
<dbReference type="SUPFAM" id="SSF51735">
    <property type="entry name" value="NAD(P)-binding Rossmann-fold domains"/>
    <property type="match status" value="1"/>
</dbReference>
<evidence type="ECO:0000256" key="2">
    <source>
        <dbReference type="ARBA" id="ARBA00023002"/>
    </source>
</evidence>
<keyword evidence="2" id="KW-0560">Oxidoreductase</keyword>
<dbReference type="PRINTS" id="PR00081">
    <property type="entry name" value="GDHRDH"/>
</dbReference>
<dbReference type="NCBIfam" id="NF005559">
    <property type="entry name" value="PRK07231.1"/>
    <property type="match status" value="1"/>
</dbReference>
<comment type="similarity">
    <text evidence="1">Belongs to the short-chain dehydrogenases/reductases (SDR) family.</text>
</comment>
<evidence type="ECO:0000313" key="3">
    <source>
        <dbReference type="EMBL" id="MBB6670788.1"/>
    </source>
</evidence>
<dbReference type="RefSeq" id="WP_185142270.1">
    <property type="nucleotide sequence ID" value="NZ_JACJVP010000011.1"/>
</dbReference>
<dbReference type="Gene3D" id="3.40.50.720">
    <property type="entry name" value="NAD(P)-binding Rossmann-like Domain"/>
    <property type="match status" value="1"/>
</dbReference>
<dbReference type="FunFam" id="3.40.50.720:FF:000084">
    <property type="entry name" value="Short-chain dehydrogenase reductase"/>
    <property type="match status" value="1"/>
</dbReference>
<dbReference type="PROSITE" id="PS00061">
    <property type="entry name" value="ADH_SHORT"/>
    <property type="match status" value="1"/>
</dbReference>
<dbReference type="InterPro" id="IPR036291">
    <property type="entry name" value="NAD(P)-bd_dom_sf"/>
</dbReference>
<dbReference type="PANTHER" id="PTHR42760:SF133">
    <property type="entry name" value="3-OXOACYL-[ACYL-CARRIER-PROTEIN] REDUCTASE"/>
    <property type="match status" value="1"/>
</dbReference>
<evidence type="ECO:0000256" key="1">
    <source>
        <dbReference type="ARBA" id="ARBA00006484"/>
    </source>
</evidence>
<dbReference type="Proteomes" id="UP000547209">
    <property type="component" value="Unassembled WGS sequence"/>
</dbReference>
<accession>A0A7X0RNI3</accession>
<dbReference type="InterPro" id="IPR002347">
    <property type="entry name" value="SDR_fam"/>
</dbReference>
<reference evidence="3 4" key="1">
    <citation type="submission" date="2020-08" db="EMBL/GenBank/DDBJ databases">
        <title>Cohnella phylogeny.</title>
        <authorList>
            <person name="Dunlap C."/>
        </authorList>
    </citation>
    <scope>NUCLEOTIDE SEQUENCE [LARGE SCALE GENOMIC DNA]</scope>
    <source>
        <strain evidence="3 4">DSM 28246</strain>
    </source>
</reference>
<dbReference type="GO" id="GO:0048038">
    <property type="term" value="F:quinone binding"/>
    <property type="evidence" value="ECO:0007669"/>
    <property type="project" value="TreeGrafter"/>
</dbReference>
<sequence>MRMLEDRVALVTGGGNGIGRAIAFALAEEGAIVVIADIDMTAAENVADRIRQNGSDGMAIEANVVRKVDIDRMLEAVAAAYGRLDILVNNVGGTIRKPMIEFTEDEWDEVIDINLKSTFLCSQAAGKMMLKRKSGAIVNISSIHGLGGIPRRSPYATAKAAINSFTRTIGCEWAADGVRMNAIVPGYILTEGLDYAFNHGILNREDMVRRTPQGRLGTPEDVADAVVFLVSDKAKYITGTSVYVDGGYSAYHAPEIHTSISHDA</sequence>
<gene>
    <name evidence="3" type="ORF">H7C19_08820</name>
</gene>
<dbReference type="CDD" id="cd05233">
    <property type="entry name" value="SDR_c"/>
    <property type="match status" value="1"/>
</dbReference>